<feature type="region of interest" description="Disordered" evidence="6">
    <location>
        <begin position="99"/>
        <end position="170"/>
    </location>
</feature>
<dbReference type="PANTHER" id="PTHR43670">
    <property type="entry name" value="HEAT SHOCK PROTEIN 26"/>
    <property type="match status" value="1"/>
</dbReference>
<keyword evidence="7" id="KW-0812">Transmembrane</keyword>
<evidence type="ECO:0000313" key="10">
    <source>
        <dbReference type="Proteomes" id="UP001497516"/>
    </source>
</evidence>
<feature type="domain" description="SHSP" evidence="8">
    <location>
        <begin position="10"/>
        <end position="117"/>
    </location>
</feature>
<accession>A0AAV2G1J2</accession>
<gene>
    <name evidence="9" type="ORF">LTRI10_LOCUS44372</name>
</gene>
<evidence type="ECO:0000256" key="3">
    <source>
        <dbReference type="ARBA" id="ARBA00022821"/>
    </source>
</evidence>
<keyword evidence="7" id="KW-0472">Membrane</keyword>
<feature type="compositionally biased region" description="Basic and acidic residues" evidence="6">
    <location>
        <begin position="153"/>
        <end position="166"/>
    </location>
</feature>
<name>A0AAV2G1J2_9ROSI</name>
<dbReference type="SUPFAM" id="SSF49764">
    <property type="entry name" value="HSP20-like chaperones"/>
    <property type="match status" value="1"/>
</dbReference>
<evidence type="ECO:0000256" key="4">
    <source>
        <dbReference type="PROSITE-ProRule" id="PRU00285"/>
    </source>
</evidence>
<keyword evidence="10" id="KW-1185">Reference proteome</keyword>
<comment type="subcellular location">
    <subcellularLocation>
        <location evidence="1">Cell membrane</location>
        <topology evidence="1">Single-pass membrane protein</topology>
    </subcellularLocation>
</comment>
<dbReference type="CDD" id="cd06464">
    <property type="entry name" value="ACD_sHsps-like"/>
    <property type="match status" value="1"/>
</dbReference>
<dbReference type="PANTHER" id="PTHR43670:SF124">
    <property type="entry name" value="SHSP DOMAIN-CONTAINING PROTEIN"/>
    <property type="match status" value="1"/>
</dbReference>
<comment type="similarity">
    <text evidence="4 5">Belongs to the small heat shock protein (HSP20) family.</text>
</comment>
<evidence type="ECO:0000256" key="5">
    <source>
        <dbReference type="RuleBase" id="RU003616"/>
    </source>
</evidence>
<evidence type="ECO:0000256" key="1">
    <source>
        <dbReference type="ARBA" id="ARBA00004162"/>
    </source>
</evidence>
<dbReference type="Proteomes" id="UP001497516">
    <property type="component" value="Chromosome 7"/>
</dbReference>
<dbReference type="Pfam" id="PF00011">
    <property type="entry name" value="HSP20"/>
    <property type="match status" value="1"/>
</dbReference>
<organism evidence="9 10">
    <name type="scientific">Linum trigynum</name>
    <dbReference type="NCBI Taxonomy" id="586398"/>
    <lineage>
        <taxon>Eukaryota</taxon>
        <taxon>Viridiplantae</taxon>
        <taxon>Streptophyta</taxon>
        <taxon>Embryophyta</taxon>
        <taxon>Tracheophyta</taxon>
        <taxon>Spermatophyta</taxon>
        <taxon>Magnoliopsida</taxon>
        <taxon>eudicotyledons</taxon>
        <taxon>Gunneridae</taxon>
        <taxon>Pentapetalae</taxon>
        <taxon>rosids</taxon>
        <taxon>fabids</taxon>
        <taxon>Malpighiales</taxon>
        <taxon>Linaceae</taxon>
        <taxon>Linum</taxon>
    </lineage>
</organism>
<dbReference type="InterPro" id="IPR008978">
    <property type="entry name" value="HSP20-like_chaperone"/>
</dbReference>
<dbReference type="GO" id="GO:0006952">
    <property type="term" value="P:defense response"/>
    <property type="evidence" value="ECO:0007669"/>
    <property type="project" value="UniProtKB-KW"/>
</dbReference>
<keyword evidence="3" id="KW-0611">Plant defense</keyword>
<dbReference type="AlphaFoldDB" id="A0AAV2G1J2"/>
<evidence type="ECO:0000313" key="9">
    <source>
        <dbReference type="EMBL" id="CAL1404523.1"/>
    </source>
</evidence>
<protein>
    <recommendedName>
        <fullName evidence="8">SHSP domain-containing protein</fullName>
    </recommendedName>
</protein>
<evidence type="ECO:0000256" key="2">
    <source>
        <dbReference type="ARBA" id="ARBA00022475"/>
    </source>
</evidence>
<keyword evidence="2" id="KW-1003">Cell membrane</keyword>
<evidence type="ECO:0000256" key="6">
    <source>
        <dbReference type="SAM" id="MobiDB-lite"/>
    </source>
</evidence>
<dbReference type="InterPro" id="IPR002068">
    <property type="entry name" value="A-crystallin/Hsp20_dom"/>
</dbReference>
<dbReference type="PROSITE" id="PS01031">
    <property type="entry name" value="SHSP"/>
    <property type="match status" value="1"/>
</dbReference>
<dbReference type="Gene3D" id="2.60.40.790">
    <property type="match status" value="1"/>
</dbReference>
<dbReference type="GO" id="GO:0005886">
    <property type="term" value="C:plasma membrane"/>
    <property type="evidence" value="ECO:0007669"/>
    <property type="project" value="UniProtKB-SubCell"/>
</dbReference>
<reference evidence="9 10" key="1">
    <citation type="submission" date="2024-04" db="EMBL/GenBank/DDBJ databases">
        <authorList>
            <person name="Fracassetti M."/>
        </authorList>
    </citation>
    <scope>NUCLEOTIDE SEQUENCE [LARGE SCALE GENOMIC DNA]</scope>
</reference>
<evidence type="ECO:0000256" key="7">
    <source>
        <dbReference type="SAM" id="Phobius"/>
    </source>
</evidence>
<feature type="transmembrane region" description="Helical" evidence="7">
    <location>
        <begin position="201"/>
        <end position="219"/>
    </location>
</feature>
<evidence type="ECO:0000259" key="8">
    <source>
        <dbReference type="PROSITE" id="PS01031"/>
    </source>
</evidence>
<proteinExistence type="inferred from homology"/>
<feature type="compositionally biased region" description="Basic and acidic residues" evidence="6">
    <location>
        <begin position="109"/>
        <end position="124"/>
    </location>
</feature>
<keyword evidence="7" id="KW-1133">Transmembrane helix</keyword>
<sequence length="235" mass="25679">MKQAVQQLQLGYQDFEPTADWLRNDAESHTFLLYLPGFRKEQLKVQVTSAGNLRISGEGPIVGDNRISRFRHEVSISSSLYDIDGIAAKFEGGVLRIKLPKKQQPQESEPLKKADEQMPQKDQTDSESNLEKPNPPTDPKVSATDGPGNGTLNDHKTTPQDAEAVKQETATEVSSPGVVLNYREFFDGIVTKLKMIKRSESAGIVMAAGLMGLVVGFCLEKAVRSFQSGTGDVAS</sequence>
<dbReference type="GO" id="GO:0034605">
    <property type="term" value="P:cellular response to heat"/>
    <property type="evidence" value="ECO:0007669"/>
    <property type="project" value="TreeGrafter"/>
</dbReference>
<dbReference type="EMBL" id="OZ034820">
    <property type="protein sequence ID" value="CAL1404523.1"/>
    <property type="molecule type" value="Genomic_DNA"/>
</dbReference>